<evidence type="ECO:0000313" key="3">
    <source>
        <dbReference type="EMBL" id="KAK1693608.1"/>
    </source>
</evidence>
<comment type="caution">
    <text evidence="3">The sequence shown here is derived from an EMBL/GenBank/DDBJ whole genome shotgun (WGS) entry which is preliminary data.</text>
</comment>
<feature type="region of interest" description="Disordered" evidence="1">
    <location>
        <begin position="237"/>
        <end position="282"/>
    </location>
</feature>
<name>A0AAD8TWP0_LOLMU</name>
<sequence length="282" mass="31812">MHQPKNKNLPLVCQIKDKINLGFMMDPMSIHSIFSSPPNNVHDQAHDVEHSQEIEEAQVKGQAGDPNDQVDQVIPPRPRITKEEIEARRLARRDRNLEILEQTHEKVLSDVKGRVSTRRFEMSMMGEMRFFLGFEIKQLREGTFINQAKYLQDMLKRFKMMEMKGLATPMVTKCHLALDPNGKEVDQKTEGESKWGHEVATPQAARPGLAAPTYGVGLVPPLDLPFRLLIASVAKPPVESHDTENLPERRRESHLGDSGDPPAPCGEGIHLLEDSTPPWSPE</sequence>
<keyword evidence="4" id="KW-1185">Reference proteome</keyword>
<protein>
    <recommendedName>
        <fullName evidence="2">Reverse transcriptase Ty1/copia-type domain-containing protein</fullName>
    </recommendedName>
</protein>
<feature type="region of interest" description="Disordered" evidence="1">
    <location>
        <begin position="55"/>
        <end position="74"/>
    </location>
</feature>
<evidence type="ECO:0000256" key="1">
    <source>
        <dbReference type="SAM" id="MobiDB-lite"/>
    </source>
</evidence>
<evidence type="ECO:0000313" key="4">
    <source>
        <dbReference type="Proteomes" id="UP001231189"/>
    </source>
</evidence>
<dbReference type="EMBL" id="JAUUTY010000001">
    <property type="protein sequence ID" value="KAK1693608.1"/>
    <property type="molecule type" value="Genomic_DNA"/>
</dbReference>
<dbReference type="Pfam" id="PF07727">
    <property type="entry name" value="RVT_2"/>
    <property type="match status" value="1"/>
</dbReference>
<organism evidence="3 4">
    <name type="scientific">Lolium multiflorum</name>
    <name type="common">Italian ryegrass</name>
    <name type="synonym">Lolium perenne subsp. multiflorum</name>
    <dbReference type="NCBI Taxonomy" id="4521"/>
    <lineage>
        <taxon>Eukaryota</taxon>
        <taxon>Viridiplantae</taxon>
        <taxon>Streptophyta</taxon>
        <taxon>Embryophyta</taxon>
        <taxon>Tracheophyta</taxon>
        <taxon>Spermatophyta</taxon>
        <taxon>Magnoliopsida</taxon>
        <taxon>Liliopsida</taxon>
        <taxon>Poales</taxon>
        <taxon>Poaceae</taxon>
        <taxon>BOP clade</taxon>
        <taxon>Pooideae</taxon>
        <taxon>Poodae</taxon>
        <taxon>Poeae</taxon>
        <taxon>Poeae Chloroplast Group 2 (Poeae type)</taxon>
        <taxon>Loliodinae</taxon>
        <taxon>Loliinae</taxon>
        <taxon>Lolium</taxon>
    </lineage>
</organism>
<dbReference type="InterPro" id="IPR013103">
    <property type="entry name" value="RVT_2"/>
</dbReference>
<proteinExistence type="predicted"/>
<feature type="compositionally biased region" description="Basic and acidic residues" evidence="1">
    <location>
        <begin position="238"/>
        <end position="257"/>
    </location>
</feature>
<reference evidence="3" key="1">
    <citation type="submission" date="2023-07" db="EMBL/GenBank/DDBJ databases">
        <title>A chromosome-level genome assembly of Lolium multiflorum.</title>
        <authorList>
            <person name="Chen Y."/>
            <person name="Copetti D."/>
            <person name="Kolliker R."/>
            <person name="Studer B."/>
        </authorList>
    </citation>
    <scope>NUCLEOTIDE SEQUENCE</scope>
    <source>
        <strain evidence="3">02402/16</strain>
        <tissue evidence="3">Leaf</tissue>
    </source>
</reference>
<feature type="domain" description="Reverse transcriptase Ty1/copia-type" evidence="2">
    <location>
        <begin position="103"/>
        <end position="171"/>
    </location>
</feature>
<evidence type="ECO:0000259" key="2">
    <source>
        <dbReference type="Pfam" id="PF07727"/>
    </source>
</evidence>
<gene>
    <name evidence="3" type="ORF">QYE76_010305</name>
</gene>
<dbReference type="AlphaFoldDB" id="A0AAD8TWP0"/>
<dbReference type="Proteomes" id="UP001231189">
    <property type="component" value="Unassembled WGS sequence"/>
</dbReference>
<accession>A0AAD8TWP0</accession>